<dbReference type="EMBL" id="JALJOQ010000039">
    <property type="protein sequence ID" value="KAK9806057.1"/>
    <property type="molecule type" value="Genomic_DNA"/>
</dbReference>
<name>A0AAW1PAZ7_9CHLO</name>
<sequence>MVKLGRIATVRKQGCQSDCAICLIGSAAAPPTSFQQHFTAPPKQLFYKMAAPHRSRSSSGSPPVGAGAVEGPLQEASLAG</sequence>
<evidence type="ECO:0000256" key="1">
    <source>
        <dbReference type="SAM" id="MobiDB-lite"/>
    </source>
</evidence>
<comment type="caution">
    <text evidence="2">The sequence shown here is derived from an EMBL/GenBank/DDBJ whole genome shotgun (WGS) entry which is preliminary data.</text>
</comment>
<organism evidence="2 3">
    <name type="scientific">Symbiochloris irregularis</name>
    <dbReference type="NCBI Taxonomy" id="706552"/>
    <lineage>
        <taxon>Eukaryota</taxon>
        <taxon>Viridiplantae</taxon>
        <taxon>Chlorophyta</taxon>
        <taxon>core chlorophytes</taxon>
        <taxon>Trebouxiophyceae</taxon>
        <taxon>Trebouxiales</taxon>
        <taxon>Trebouxiaceae</taxon>
        <taxon>Symbiochloris</taxon>
    </lineage>
</organism>
<evidence type="ECO:0000313" key="2">
    <source>
        <dbReference type="EMBL" id="KAK9806057.1"/>
    </source>
</evidence>
<feature type="region of interest" description="Disordered" evidence="1">
    <location>
        <begin position="50"/>
        <end position="80"/>
    </location>
</feature>
<gene>
    <name evidence="2" type="ORF">WJX73_010004</name>
</gene>
<dbReference type="Proteomes" id="UP001465755">
    <property type="component" value="Unassembled WGS sequence"/>
</dbReference>
<feature type="compositionally biased region" description="Low complexity" evidence="1">
    <location>
        <begin position="57"/>
        <end position="69"/>
    </location>
</feature>
<keyword evidence="3" id="KW-1185">Reference proteome</keyword>
<reference evidence="2 3" key="1">
    <citation type="journal article" date="2024" name="Nat. Commun.">
        <title>Phylogenomics reveals the evolutionary origins of lichenization in chlorophyte algae.</title>
        <authorList>
            <person name="Puginier C."/>
            <person name="Libourel C."/>
            <person name="Otte J."/>
            <person name="Skaloud P."/>
            <person name="Haon M."/>
            <person name="Grisel S."/>
            <person name="Petersen M."/>
            <person name="Berrin J.G."/>
            <person name="Delaux P.M."/>
            <person name="Dal Grande F."/>
            <person name="Keller J."/>
        </authorList>
    </citation>
    <scope>NUCLEOTIDE SEQUENCE [LARGE SCALE GENOMIC DNA]</scope>
    <source>
        <strain evidence="2 3">SAG 2036</strain>
    </source>
</reference>
<protein>
    <submittedName>
        <fullName evidence="2">Uncharacterized protein</fullName>
    </submittedName>
</protein>
<accession>A0AAW1PAZ7</accession>
<proteinExistence type="predicted"/>
<evidence type="ECO:0000313" key="3">
    <source>
        <dbReference type="Proteomes" id="UP001465755"/>
    </source>
</evidence>
<dbReference type="AlphaFoldDB" id="A0AAW1PAZ7"/>